<feature type="signal peptide" evidence="1">
    <location>
        <begin position="1"/>
        <end position="17"/>
    </location>
</feature>
<evidence type="ECO:0000313" key="3">
    <source>
        <dbReference type="EMBL" id="KAG8470542.1"/>
    </source>
</evidence>
<proteinExistence type="predicted"/>
<evidence type="ECO:0000313" key="4">
    <source>
        <dbReference type="Proteomes" id="UP000751190"/>
    </source>
</evidence>
<dbReference type="OrthoDB" id="259181at2759"/>
<sequence>MLLVGLCALAALGVVGPMLEQVPTQLLPLADRRVVLTGHRTSLAPRLAAKLAERGARPLVMPTVTFEPCAEAAFGPLDGALLRLTDYDAVCLPFPDAVRALRDRTAAMLGFDSRACAAVLGRVRLAAIGSTASLVKELLGVPASVVPPDPSLSGLANALEGLNLARRGARVLCVLPVYVGMAEPPAVSRFVAQLEATGAEVTRVAACIAKPTSFASAAPELGLLRAGDVDALVLTSGSEVEGLWRLLRADAQALDQRARNGAGEAAAAMAEISTPDRPAAVDWPALLPSSGLVIAVCGADAAASAEAWGLPTAVVSPLGLLDEVVDRLEGAVLSKQLLSSGGLLL</sequence>
<dbReference type="EMBL" id="JAGTXO010000001">
    <property type="protein sequence ID" value="KAG8470542.1"/>
    <property type="molecule type" value="Genomic_DNA"/>
</dbReference>
<comment type="caution">
    <text evidence="3">The sequence shown here is derived from an EMBL/GenBank/DDBJ whole genome shotgun (WGS) entry which is preliminary data.</text>
</comment>
<accession>A0A8J6CD35</accession>
<name>A0A8J6CD35_DIALT</name>
<dbReference type="InterPro" id="IPR003754">
    <property type="entry name" value="4pyrrol_synth_uPrphyn_synth"/>
</dbReference>
<feature type="domain" description="Tetrapyrrole biosynthesis uroporphyrinogen III synthase" evidence="2">
    <location>
        <begin position="46"/>
        <end position="253"/>
    </location>
</feature>
<dbReference type="GO" id="GO:0004852">
    <property type="term" value="F:uroporphyrinogen-III synthase activity"/>
    <property type="evidence" value="ECO:0007669"/>
    <property type="project" value="InterPro"/>
</dbReference>
<dbReference type="Gene3D" id="3.40.50.10090">
    <property type="match status" value="2"/>
</dbReference>
<protein>
    <recommendedName>
        <fullName evidence="2">Tetrapyrrole biosynthesis uroporphyrinogen III synthase domain-containing protein</fullName>
    </recommendedName>
</protein>
<dbReference type="UniPathway" id="UPA00251">
    <property type="reaction ID" value="UER00320"/>
</dbReference>
<feature type="chain" id="PRO_5035195031" description="Tetrapyrrole biosynthesis uroporphyrinogen III synthase domain-containing protein" evidence="1">
    <location>
        <begin position="18"/>
        <end position="345"/>
    </location>
</feature>
<gene>
    <name evidence="3" type="ORF">KFE25_008963</name>
</gene>
<dbReference type="SUPFAM" id="SSF69618">
    <property type="entry name" value="HemD-like"/>
    <property type="match status" value="1"/>
</dbReference>
<dbReference type="Pfam" id="PF02602">
    <property type="entry name" value="HEM4"/>
    <property type="match status" value="1"/>
</dbReference>
<dbReference type="AlphaFoldDB" id="A0A8J6CD35"/>
<keyword evidence="4" id="KW-1185">Reference proteome</keyword>
<dbReference type="Proteomes" id="UP000751190">
    <property type="component" value="Unassembled WGS sequence"/>
</dbReference>
<evidence type="ECO:0000256" key="1">
    <source>
        <dbReference type="SAM" id="SignalP"/>
    </source>
</evidence>
<keyword evidence="1" id="KW-0732">Signal</keyword>
<dbReference type="PANTHER" id="PTHR38020:SF1">
    <property type="entry name" value="UROPORPHYRINOGEN-III SYNTHASE"/>
    <property type="match status" value="1"/>
</dbReference>
<dbReference type="GO" id="GO:0006782">
    <property type="term" value="P:protoporphyrinogen IX biosynthetic process"/>
    <property type="evidence" value="ECO:0007669"/>
    <property type="project" value="UniProtKB-UniPathway"/>
</dbReference>
<evidence type="ECO:0000259" key="2">
    <source>
        <dbReference type="Pfam" id="PF02602"/>
    </source>
</evidence>
<dbReference type="InterPro" id="IPR036108">
    <property type="entry name" value="4pyrrol_syn_uPrphyn_synt_sf"/>
</dbReference>
<dbReference type="CDD" id="cd06578">
    <property type="entry name" value="HemD"/>
    <property type="match status" value="1"/>
</dbReference>
<reference evidence="3" key="1">
    <citation type="submission" date="2021-05" db="EMBL/GenBank/DDBJ databases">
        <title>The genome of the haptophyte Pavlova lutheri (Diacronema luteri, Pavlovales) - a model for lipid biosynthesis in eukaryotic algae.</title>
        <authorList>
            <person name="Hulatt C.J."/>
            <person name="Posewitz M.C."/>
        </authorList>
    </citation>
    <scope>NUCLEOTIDE SEQUENCE</scope>
    <source>
        <strain evidence="3">NIVA-4/92</strain>
    </source>
</reference>
<dbReference type="OMA" id="NATIDMS"/>
<dbReference type="PANTHER" id="PTHR38020">
    <property type="entry name" value="UROPORPHYRINOGEN-III SYNTHASE"/>
    <property type="match status" value="1"/>
</dbReference>
<organism evidence="3 4">
    <name type="scientific">Diacronema lutheri</name>
    <name type="common">Unicellular marine alga</name>
    <name type="synonym">Monochrysis lutheri</name>
    <dbReference type="NCBI Taxonomy" id="2081491"/>
    <lineage>
        <taxon>Eukaryota</taxon>
        <taxon>Haptista</taxon>
        <taxon>Haptophyta</taxon>
        <taxon>Pavlovophyceae</taxon>
        <taxon>Pavlovales</taxon>
        <taxon>Pavlovaceae</taxon>
        <taxon>Diacronema</taxon>
    </lineage>
</organism>